<dbReference type="AlphaFoldDB" id="A0A512IWR0"/>
<dbReference type="EMBL" id="BJZU01000003">
    <property type="protein sequence ID" value="GEP02135.1"/>
    <property type="molecule type" value="Genomic_DNA"/>
</dbReference>
<protein>
    <submittedName>
        <fullName evidence="2">Uncharacterized protein</fullName>
    </submittedName>
</protein>
<sequence length="166" mass="17480">MPVRRLGIPGGHLILSLGCGPHQRLADPRHPPLGEAVRIIVWKRAALAHVAGLGLVGLACAVWPAAAAQPTVQPPAAAPARNANPAPAAQPAAAPQGNAAPRVGERRRRNSYAACNRVSNQRGLRGGPRRRFLIRCRLGYERTRPAQGAPAQNPQPPGAQPPARRP</sequence>
<feature type="region of interest" description="Disordered" evidence="1">
    <location>
        <begin position="70"/>
        <end position="126"/>
    </location>
</feature>
<proteinExistence type="predicted"/>
<evidence type="ECO:0000256" key="1">
    <source>
        <dbReference type="SAM" id="MobiDB-lite"/>
    </source>
</evidence>
<feature type="region of interest" description="Disordered" evidence="1">
    <location>
        <begin position="143"/>
        <end position="166"/>
    </location>
</feature>
<dbReference type="PROSITE" id="PS51257">
    <property type="entry name" value="PROKAR_LIPOPROTEIN"/>
    <property type="match status" value="1"/>
</dbReference>
<evidence type="ECO:0000313" key="3">
    <source>
        <dbReference type="Proteomes" id="UP000321960"/>
    </source>
</evidence>
<gene>
    <name evidence="2" type="ORF">MOX02_01730</name>
</gene>
<reference evidence="2 3" key="1">
    <citation type="submission" date="2019-07" db="EMBL/GenBank/DDBJ databases">
        <title>Whole genome shotgun sequence of Methylobacterium oxalidis NBRC 107715.</title>
        <authorList>
            <person name="Hosoyama A."/>
            <person name="Uohara A."/>
            <person name="Ohji S."/>
            <person name="Ichikawa N."/>
        </authorList>
    </citation>
    <scope>NUCLEOTIDE SEQUENCE [LARGE SCALE GENOMIC DNA]</scope>
    <source>
        <strain evidence="2 3">NBRC 107715</strain>
    </source>
</reference>
<evidence type="ECO:0000313" key="2">
    <source>
        <dbReference type="EMBL" id="GEP02135.1"/>
    </source>
</evidence>
<feature type="compositionally biased region" description="Low complexity" evidence="1">
    <location>
        <begin position="78"/>
        <end position="101"/>
    </location>
</feature>
<accession>A0A512IWR0</accession>
<name>A0A512IWR0_9HYPH</name>
<dbReference type="Proteomes" id="UP000321960">
    <property type="component" value="Unassembled WGS sequence"/>
</dbReference>
<comment type="caution">
    <text evidence="2">The sequence shown here is derived from an EMBL/GenBank/DDBJ whole genome shotgun (WGS) entry which is preliminary data.</text>
</comment>
<organism evidence="2 3">
    <name type="scientific">Methylobacterium oxalidis</name>
    <dbReference type="NCBI Taxonomy" id="944322"/>
    <lineage>
        <taxon>Bacteria</taxon>
        <taxon>Pseudomonadati</taxon>
        <taxon>Pseudomonadota</taxon>
        <taxon>Alphaproteobacteria</taxon>
        <taxon>Hyphomicrobiales</taxon>
        <taxon>Methylobacteriaceae</taxon>
        <taxon>Methylobacterium</taxon>
    </lineage>
</organism>